<evidence type="ECO:0000313" key="2">
    <source>
        <dbReference type="EMBL" id="GEC74861.1"/>
    </source>
</evidence>
<name>A0A4Y4B2W4_MICMQ</name>
<organism evidence="2 3">
    <name type="scientific">Microbacterium maritypicum</name>
    <name type="common">Microbacterium liquefaciens</name>
    <dbReference type="NCBI Taxonomy" id="33918"/>
    <lineage>
        <taxon>Bacteria</taxon>
        <taxon>Bacillati</taxon>
        <taxon>Actinomycetota</taxon>
        <taxon>Actinomycetes</taxon>
        <taxon>Micrococcales</taxon>
        <taxon>Microbacteriaceae</taxon>
        <taxon>Microbacterium</taxon>
    </lineage>
</organism>
<comment type="caution">
    <text evidence="2">The sequence shown here is derived from an EMBL/GenBank/DDBJ whole genome shotgun (WGS) entry which is preliminary data.</text>
</comment>
<gene>
    <name evidence="2" type="ORF">MLI01_10060</name>
</gene>
<feature type="region of interest" description="Disordered" evidence="1">
    <location>
        <begin position="87"/>
        <end position="127"/>
    </location>
</feature>
<accession>A0A4Y4B2W4</accession>
<proteinExistence type="predicted"/>
<dbReference type="EMBL" id="BJNQ01000004">
    <property type="protein sequence ID" value="GEC74861.1"/>
    <property type="molecule type" value="Genomic_DNA"/>
</dbReference>
<reference evidence="2 3" key="1">
    <citation type="submission" date="2019-06" db="EMBL/GenBank/DDBJ databases">
        <title>Whole genome shotgun sequence of Microbacterium liquefaciens NBRC 15037.</title>
        <authorList>
            <person name="Hosoyama A."/>
            <person name="Uohara A."/>
            <person name="Ohji S."/>
            <person name="Ichikawa N."/>
        </authorList>
    </citation>
    <scope>NUCLEOTIDE SEQUENCE [LARGE SCALE GENOMIC DNA]</scope>
    <source>
        <strain evidence="2 3">NBRC 15037</strain>
    </source>
</reference>
<sequence>MSAGNSLWATSSSVSCTVGAFSEDDSSLTKGPNRACPTLWNPLTLTTPGGGTFEVVEGVPRRGHRVDDLGTRRCQHLAGRCESECATEPAGQRGRNASLQGGELLGYGGGGDPERVGHRRHAPESTKLSQDLQLMEFHVLSVGAATSMMQTMPIVLHRLMRWDRTHEGTVQRRTRHRTRARRAS</sequence>
<dbReference type="Proteomes" id="UP000317410">
    <property type="component" value="Unassembled WGS sequence"/>
</dbReference>
<evidence type="ECO:0000256" key="1">
    <source>
        <dbReference type="SAM" id="MobiDB-lite"/>
    </source>
</evidence>
<protein>
    <submittedName>
        <fullName evidence="2">Uncharacterized protein</fullName>
    </submittedName>
</protein>
<dbReference type="AlphaFoldDB" id="A0A4Y4B2W4"/>
<evidence type="ECO:0000313" key="3">
    <source>
        <dbReference type="Proteomes" id="UP000317410"/>
    </source>
</evidence>